<feature type="transmembrane region" description="Helical" evidence="8">
    <location>
        <begin position="147"/>
        <end position="174"/>
    </location>
</feature>
<dbReference type="GO" id="GO:0043025">
    <property type="term" value="C:neuronal cell body"/>
    <property type="evidence" value="ECO:0007669"/>
    <property type="project" value="TreeGrafter"/>
</dbReference>
<keyword evidence="11" id="KW-1185">Reference proteome</keyword>
<evidence type="ECO:0000313" key="11">
    <source>
        <dbReference type="Proteomes" id="UP001168821"/>
    </source>
</evidence>
<evidence type="ECO:0000256" key="6">
    <source>
        <dbReference type="ARBA" id="ARBA00023170"/>
    </source>
</evidence>
<keyword evidence="4 8" id="KW-1133">Transmembrane helix</keyword>
<evidence type="ECO:0000256" key="4">
    <source>
        <dbReference type="ARBA" id="ARBA00022989"/>
    </source>
</evidence>
<feature type="chain" id="PRO_5041364683" description="Gustatory receptor" evidence="9">
    <location>
        <begin position="18"/>
        <end position="362"/>
    </location>
</feature>
<dbReference type="EMBL" id="JALNTZ010000006">
    <property type="protein sequence ID" value="KAJ3647687.1"/>
    <property type="molecule type" value="Genomic_DNA"/>
</dbReference>
<evidence type="ECO:0000256" key="3">
    <source>
        <dbReference type="ARBA" id="ARBA00022692"/>
    </source>
</evidence>
<evidence type="ECO:0000256" key="5">
    <source>
        <dbReference type="ARBA" id="ARBA00023136"/>
    </source>
</evidence>
<comment type="similarity">
    <text evidence="8">Belongs to the insect chemoreceptor superfamily. Gustatory receptor (GR) family.</text>
</comment>
<keyword evidence="6 8" id="KW-0675">Receptor</keyword>
<evidence type="ECO:0000256" key="7">
    <source>
        <dbReference type="ARBA" id="ARBA00023224"/>
    </source>
</evidence>
<evidence type="ECO:0000256" key="8">
    <source>
        <dbReference type="RuleBase" id="RU363108"/>
    </source>
</evidence>
<dbReference type="PANTHER" id="PTHR21143">
    <property type="entry name" value="INVERTEBRATE GUSTATORY RECEPTOR"/>
    <property type="match status" value="1"/>
</dbReference>
<dbReference type="GO" id="GO:0005886">
    <property type="term" value="C:plasma membrane"/>
    <property type="evidence" value="ECO:0007669"/>
    <property type="project" value="UniProtKB-SubCell"/>
</dbReference>
<dbReference type="InterPro" id="IPR013604">
    <property type="entry name" value="7TM_chemorcpt"/>
</dbReference>
<feature type="transmembrane region" description="Helical" evidence="8">
    <location>
        <begin position="121"/>
        <end position="141"/>
    </location>
</feature>
<name>A0AA38I1T8_9CUCU</name>
<feature type="transmembrane region" description="Helical" evidence="8">
    <location>
        <begin position="34"/>
        <end position="52"/>
    </location>
</feature>
<keyword evidence="3 8" id="KW-0812">Transmembrane</keyword>
<feature type="transmembrane region" description="Helical" evidence="8">
    <location>
        <begin position="339"/>
        <end position="357"/>
    </location>
</feature>
<feature type="transmembrane region" description="Helical" evidence="8">
    <location>
        <begin position="263"/>
        <end position="282"/>
    </location>
</feature>
<keyword evidence="5 8" id="KW-0472">Membrane</keyword>
<protein>
    <recommendedName>
        <fullName evidence="8">Gustatory receptor</fullName>
    </recommendedName>
</protein>
<organism evidence="10 11">
    <name type="scientific">Zophobas morio</name>
    <dbReference type="NCBI Taxonomy" id="2755281"/>
    <lineage>
        <taxon>Eukaryota</taxon>
        <taxon>Metazoa</taxon>
        <taxon>Ecdysozoa</taxon>
        <taxon>Arthropoda</taxon>
        <taxon>Hexapoda</taxon>
        <taxon>Insecta</taxon>
        <taxon>Pterygota</taxon>
        <taxon>Neoptera</taxon>
        <taxon>Endopterygota</taxon>
        <taxon>Coleoptera</taxon>
        <taxon>Polyphaga</taxon>
        <taxon>Cucujiformia</taxon>
        <taxon>Tenebrionidae</taxon>
        <taxon>Zophobas</taxon>
    </lineage>
</organism>
<keyword evidence="9" id="KW-0732">Signal</keyword>
<evidence type="ECO:0000313" key="10">
    <source>
        <dbReference type="EMBL" id="KAJ3647687.1"/>
    </source>
</evidence>
<dbReference type="GO" id="GO:0030425">
    <property type="term" value="C:dendrite"/>
    <property type="evidence" value="ECO:0007669"/>
    <property type="project" value="TreeGrafter"/>
</dbReference>
<comment type="caution">
    <text evidence="10">The sequence shown here is derived from an EMBL/GenBank/DDBJ whole genome shotgun (WGS) entry which is preliminary data.</text>
</comment>
<feature type="signal peptide" evidence="9">
    <location>
        <begin position="1"/>
        <end position="17"/>
    </location>
</feature>
<proteinExistence type="inferred from homology"/>
<evidence type="ECO:0000256" key="2">
    <source>
        <dbReference type="ARBA" id="ARBA00022475"/>
    </source>
</evidence>
<keyword evidence="7 8" id="KW-0807">Transducer</keyword>
<comment type="subcellular location">
    <subcellularLocation>
        <location evidence="1 8">Cell membrane</location>
        <topology evidence="1 8">Multi-pass membrane protein</topology>
    </subcellularLocation>
</comment>
<sequence>MTFKLLKLLFTIGKFLAITPPSLDHENHNIWSKAWAAFLIFVLISSLVFWFIHRNLLYASFIHIKLAMRILRHTTKCFFCCYIIISANFTKRKLWVKLIKKLEMVSEISNYSRYKAITQKCYFFAANCVFWSVMIFASYIFNDFYKISYFEIAVSLFLEWYDLFLYSYLINVILKMLLARYKYLNDLFKSTFSKNSDVIICNDGFLKRAEFILFTLKDAVDIFNEVFGWPLLFIIFYWSLLVLDYTDDYFKDVGSYSRIKLNAMSIGLLVVNLPGMVVHILLCQSIINEMKKIVKQAYKLRRLSPVHKVQEVNEFIAYSLLNNFPEFSAAGFLTIRRSTIFSILGTVTTFLIIMVQFNTCGE</sequence>
<evidence type="ECO:0000256" key="9">
    <source>
        <dbReference type="SAM" id="SignalP"/>
    </source>
</evidence>
<feature type="transmembrane region" description="Helical" evidence="8">
    <location>
        <begin position="226"/>
        <end position="243"/>
    </location>
</feature>
<reference evidence="10" key="1">
    <citation type="journal article" date="2023" name="G3 (Bethesda)">
        <title>Whole genome assemblies of Zophobas morio and Tenebrio molitor.</title>
        <authorList>
            <person name="Kaur S."/>
            <person name="Stinson S.A."/>
            <person name="diCenzo G.C."/>
        </authorList>
    </citation>
    <scope>NUCLEOTIDE SEQUENCE</scope>
    <source>
        <strain evidence="10">QUZm001</strain>
    </source>
</reference>
<dbReference type="GO" id="GO:0007635">
    <property type="term" value="P:chemosensory behavior"/>
    <property type="evidence" value="ECO:0007669"/>
    <property type="project" value="TreeGrafter"/>
</dbReference>
<accession>A0AA38I1T8</accession>
<keyword evidence="2 8" id="KW-1003">Cell membrane</keyword>
<gene>
    <name evidence="10" type="ORF">Zmor_019551</name>
</gene>
<dbReference type="GO" id="GO:0030424">
    <property type="term" value="C:axon"/>
    <property type="evidence" value="ECO:0007669"/>
    <property type="project" value="TreeGrafter"/>
</dbReference>
<dbReference type="AlphaFoldDB" id="A0AA38I1T8"/>
<comment type="caution">
    <text evidence="8">Lacks conserved residue(s) required for the propagation of feature annotation.</text>
</comment>
<dbReference type="PANTHER" id="PTHR21143:SF104">
    <property type="entry name" value="GUSTATORY RECEPTOR 8A-RELATED"/>
    <property type="match status" value="1"/>
</dbReference>
<dbReference type="Proteomes" id="UP001168821">
    <property type="component" value="Unassembled WGS sequence"/>
</dbReference>
<dbReference type="GO" id="GO:0008049">
    <property type="term" value="P:male courtship behavior"/>
    <property type="evidence" value="ECO:0007669"/>
    <property type="project" value="TreeGrafter"/>
</dbReference>
<dbReference type="GO" id="GO:0007165">
    <property type="term" value="P:signal transduction"/>
    <property type="evidence" value="ECO:0007669"/>
    <property type="project" value="UniProtKB-KW"/>
</dbReference>
<comment type="function">
    <text evidence="8">Gustatory receptor which mediates acceptance or avoidance behavior, depending on its substrates.</text>
</comment>
<dbReference type="GO" id="GO:0050909">
    <property type="term" value="P:sensory perception of taste"/>
    <property type="evidence" value="ECO:0007669"/>
    <property type="project" value="InterPro"/>
</dbReference>
<evidence type="ECO:0000256" key="1">
    <source>
        <dbReference type="ARBA" id="ARBA00004651"/>
    </source>
</evidence>
<dbReference type="Pfam" id="PF08395">
    <property type="entry name" value="7tm_7"/>
    <property type="match status" value="1"/>
</dbReference>